<keyword evidence="2" id="KW-1185">Reference proteome</keyword>
<gene>
    <name evidence="1" type="ORF">JCM9157_3078</name>
</gene>
<reference evidence="1 2" key="1">
    <citation type="journal article" date="2014" name="Genome Announc.">
        <title>Draft Genome Sequences of Three Alkaliphilic Bacillus Strains, Bacillus wakoensis JCM 9140T, Bacillus akibai JCM 9157T, and Bacillus hemicellulosilyticus JCM 9152T.</title>
        <authorList>
            <person name="Yuki M."/>
            <person name="Oshima K."/>
            <person name="Suda W."/>
            <person name="Oshida Y."/>
            <person name="Kitamura K."/>
            <person name="Iida T."/>
            <person name="Hattori M."/>
            <person name="Ohkuma M."/>
        </authorList>
    </citation>
    <scope>NUCLEOTIDE SEQUENCE [LARGE SCALE GENOMIC DNA]</scope>
    <source>
        <strain evidence="1 2">JCM 9157</strain>
    </source>
</reference>
<dbReference type="STRING" id="1236973.JCM9157_3078"/>
<name>W4QVN3_HALA3</name>
<protein>
    <submittedName>
        <fullName evidence="1">Uncharacterized protein</fullName>
    </submittedName>
</protein>
<proteinExistence type="predicted"/>
<accession>W4QVN3</accession>
<dbReference type="AlphaFoldDB" id="W4QVN3"/>
<organism evidence="1 2">
    <name type="scientific">Halalkalibacter akibai (strain ATCC 43226 / DSM 21942 / CIP 109018 / JCM 9157 / 1139)</name>
    <name type="common">Bacillus akibai</name>
    <dbReference type="NCBI Taxonomy" id="1236973"/>
    <lineage>
        <taxon>Bacteria</taxon>
        <taxon>Bacillati</taxon>
        <taxon>Bacillota</taxon>
        <taxon>Bacilli</taxon>
        <taxon>Bacillales</taxon>
        <taxon>Bacillaceae</taxon>
        <taxon>Halalkalibacter</taxon>
    </lineage>
</organism>
<sequence length="77" mass="8820">MGHLHNVDINKMEEYIQGDALLDEFFIIEEAAPYLSGCIISLKTTNFSDLDVNDIVILQENNCLSINNNEHLFDFDE</sequence>
<dbReference type="EMBL" id="BAUV01000025">
    <property type="protein sequence ID" value="GAE35937.1"/>
    <property type="molecule type" value="Genomic_DNA"/>
</dbReference>
<evidence type="ECO:0000313" key="2">
    <source>
        <dbReference type="Proteomes" id="UP000018896"/>
    </source>
</evidence>
<dbReference type="Proteomes" id="UP000018896">
    <property type="component" value="Unassembled WGS sequence"/>
</dbReference>
<evidence type="ECO:0000313" key="1">
    <source>
        <dbReference type="EMBL" id="GAE35937.1"/>
    </source>
</evidence>
<comment type="caution">
    <text evidence="1">The sequence shown here is derived from an EMBL/GenBank/DDBJ whole genome shotgun (WGS) entry which is preliminary data.</text>
</comment>